<dbReference type="EMBL" id="LDJM01000004">
    <property type="protein sequence ID" value="KRG79405.1"/>
    <property type="molecule type" value="Genomic_DNA"/>
</dbReference>
<evidence type="ECO:0000256" key="3">
    <source>
        <dbReference type="ARBA" id="ARBA00023082"/>
    </source>
</evidence>
<dbReference type="InterPro" id="IPR013325">
    <property type="entry name" value="RNA_pol_sigma_r2"/>
</dbReference>
<keyword evidence="4" id="KW-0804">Transcription</keyword>
<dbReference type="SUPFAM" id="SSF88659">
    <property type="entry name" value="Sigma3 and sigma4 domains of RNA polymerase sigma factors"/>
    <property type="match status" value="1"/>
</dbReference>
<dbReference type="InterPro" id="IPR039425">
    <property type="entry name" value="RNA_pol_sigma-70-like"/>
</dbReference>
<evidence type="ECO:0000259" key="5">
    <source>
        <dbReference type="Pfam" id="PF07638"/>
    </source>
</evidence>
<gene>
    <name evidence="6" type="ORF">ABB30_01110</name>
</gene>
<dbReference type="PANTHER" id="PTHR43133:SF39">
    <property type="entry name" value="SIMILAR TO RNA POLYMERASE SIGMA-E FACTOR"/>
    <property type="match status" value="1"/>
</dbReference>
<dbReference type="Pfam" id="PF07638">
    <property type="entry name" value="Sigma70_ECF"/>
    <property type="match status" value="1"/>
</dbReference>
<keyword evidence="7" id="KW-1185">Reference proteome</keyword>
<accession>A0A0R0DAL0</accession>
<evidence type="ECO:0000256" key="1">
    <source>
        <dbReference type="ARBA" id="ARBA00010641"/>
    </source>
</evidence>
<evidence type="ECO:0000313" key="6">
    <source>
        <dbReference type="EMBL" id="KRG79405.1"/>
    </source>
</evidence>
<dbReference type="Proteomes" id="UP000050956">
    <property type="component" value="Unassembled WGS sequence"/>
</dbReference>
<dbReference type="InterPro" id="IPR013324">
    <property type="entry name" value="RNA_pol_sigma_r3/r4-like"/>
</dbReference>
<comment type="caution">
    <text evidence="6">The sequence shown here is derived from an EMBL/GenBank/DDBJ whole genome shotgun (WGS) entry which is preliminary data.</text>
</comment>
<dbReference type="PATRIC" id="fig|336566.3.peg.2265"/>
<dbReference type="SUPFAM" id="SSF88946">
    <property type="entry name" value="Sigma2 domain of RNA polymerase sigma factors"/>
    <property type="match status" value="1"/>
</dbReference>
<dbReference type="InterPro" id="IPR053812">
    <property type="entry name" value="HTH_Sigma70_ECF-like"/>
</dbReference>
<dbReference type="InterPro" id="IPR036388">
    <property type="entry name" value="WH-like_DNA-bd_sf"/>
</dbReference>
<sequence length="195" mass="21860">MEDELSSVTRRINPQVTQLLHAWQQGDLLARDRALEAMYAELLALARQRYAGQGQGTMQPVALVNESLLRIISSSPDYKDRSHFVAVAMLKMRSVLIDHLRAQSSQKRGGGHDQRVTLSLLTDPTPQGDSLAELMTLQQGLDRLGELDRRMASVLELTYFAGMSRQEIAVLLDVSVPTVDRDLRFGRAWLNEFIG</sequence>
<dbReference type="AlphaFoldDB" id="A0A0R0DAL0"/>
<keyword evidence="2" id="KW-0805">Transcription regulation</keyword>
<dbReference type="PANTHER" id="PTHR43133">
    <property type="entry name" value="RNA POLYMERASE ECF-TYPE SIGMA FACTO"/>
    <property type="match status" value="1"/>
</dbReference>
<dbReference type="GO" id="GO:0016987">
    <property type="term" value="F:sigma factor activity"/>
    <property type="evidence" value="ECO:0007669"/>
    <property type="project" value="UniProtKB-KW"/>
</dbReference>
<proteinExistence type="inferred from homology"/>
<evidence type="ECO:0000256" key="2">
    <source>
        <dbReference type="ARBA" id="ARBA00023015"/>
    </source>
</evidence>
<dbReference type="OrthoDB" id="128473at2"/>
<reference evidence="6 7" key="1">
    <citation type="submission" date="2015-05" db="EMBL/GenBank/DDBJ databases">
        <title>Genome sequencing and analysis of members of genus Stenotrophomonas.</title>
        <authorList>
            <person name="Patil P.P."/>
            <person name="Midha S."/>
            <person name="Patil P.B."/>
        </authorList>
    </citation>
    <scope>NUCLEOTIDE SEQUENCE [LARGE SCALE GENOMIC DNA]</scope>
    <source>
        <strain evidence="6 7">DSM 24757</strain>
    </source>
</reference>
<dbReference type="NCBIfam" id="TIGR02937">
    <property type="entry name" value="sigma70-ECF"/>
    <property type="match status" value="1"/>
</dbReference>
<dbReference type="GO" id="GO:0006352">
    <property type="term" value="P:DNA-templated transcription initiation"/>
    <property type="evidence" value="ECO:0007669"/>
    <property type="project" value="InterPro"/>
</dbReference>
<organism evidence="6 7">
    <name type="scientific">Stenotrophomonas ginsengisoli</name>
    <dbReference type="NCBI Taxonomy" id="336566"/>
    <lineage>
        <taxon>Bacteria</taxon>
        <taxon>Pseudomonadati</taxon>
        <taxon>Pseudomonadota</taxon>
        <taxon>Gammaproteobacteria</taxon>
        <taxon>Lysobacterales</taxon>
        <taxon>Lysobacteraceae</taxon>
        <taxon>Stenotrophomonas</taxon>
    </lineage>
</organism>
<name>A0A0R0DAL0_9GAMM</name>
<evidence type="ECO:0000256" key="4">
    <source>
        <dbReference type="ARBA" id="ARBA00023163"/>
    </source>
</evidence>
<evidence type="ECO:0000313" key="7">
    <source>
        <dbReference type="Proteomes" id="UP000050956"/>
    </source>
</evidence>
<dbReference type="Gene3D" id="1.10.10.10">
    <property type="entry name" value="Winged helix-like DNA-binding domain superfamily/Winged helix DNA-binding domain"/>
    <property type="match status" value="1"/>
</dbReference>
<protein>
    <recommendedName>
        <fullName evidence="5">RNA polymerase sigma-70 ECF-like HTH domain-containing protein</fullName>
    </recommendedName>
</protein>
<keyword evidence="3" id="KW-0731">Sigma factor</keyword>
<dbReference type="STRING" id="336566.ABB30_01110"/>
<comment type="similarity">
    <text evidence="1">Belongs to the sigma-70 factor family. ECF subfamily.</text>
</comment>
<dbReference type="NCBIfam" id="TIGR02999">
    <property type="entry name" value="Sig-70_X6"/>
    <property type="match status" value="1"/>
</dbReference>
<dbReference type="RefSeq" id="WP_057636399.1">
    <property type="nucleotide sequence ID" value="NZ_LDJM01000004.1"/>
</dbReference>
<dbReference type="InterPro" id="IPR011517">
    <property type="entry name" value="RNA_pol_sigma70_ECF-like"/>
</dbReference>
<dbReference type="InterPro" id="IPR014284">
    <property type="entry name" value="RNA_pol_sigma-70_dom"/>
</dbReference>
<feature type="domain" description="RNA polymerase sigma-70 ECF-like HTH" evidence="5">
    <location>
        <begin position="15"/>
        <end position="191"/>
    </location>
</feature>